<evidence type="ECO:0000256" key="1">
    <source>
        <dbReference type="SAM" id="MobiDB-lite"/>
    </source>
</evidence>
<protein>
    <submittedName>
        <fullName evidence="3">Uncharacterized protein</fullName>
    </submittedName>
</protein>
<organism evidence="2 3">
    <name type="scientific">Panagrolaimus davidi</name>
    <dbReference type="NCBI Taxonomy" id="227884"/>
    <lineage>
        <taxon>Eukaryota</taxon>
        <taxon>Metazoa</taxon>
        <taxon>Ecdysozoa</taxon>
        <taxon>Nematoda</taxon>
        <taxon>Chromadorea</taxon>
        <taxon>Rhabditida</taxon>
        <taxon>Tylenchina</taxon>
        <taxon>Panagrolaimomorpha</taxon>
        <taxon>Panagrolaimoidea</taxon>
        <taxon>Panagrolaimidae</taxon>
        <taxon>Panagrolaimus</taxon>
    </lineage>
</organism>
<name>A0A914QDJ2_9BILA</name>
<sequence length="134" mass="15069">MIRNEGRRAIFNRTEKLQLNTEENEDVARSIITINEPESEVIDPETQLISDVTDVARSPALKQEPTSVNLVAVDVTEDASLIHNAAENQNHGIVTVEILEQPSTTKTRKTCKRKVPSENPLPTERPKRTCTIRK</sequence>
<dbReference type="AlphaFoldDB" id="A0A914QDJ2"/>
<evidence type="ECO:0000313" key="3">
    <source>
        <dbReference type="WBParaSite" id="PDA_v2.g29362.t1"/>
    </source>
</evidence>
<reference evidence="3" key="1">
    <citation type="submission" date="2022-11" db="UniProtKB">
        <authorList>
            <consortium name="WormBaseParasite"/>
        </authorList>
    </citation>
    <scope>IDENTIFICATION</scope>
</reference>
<feature type="region of interest" description="Disordered" evidence="1">
    <location>
        <begin position="104"/>
        <end position="134"/>
    </location>
</feature>
<keyword evidence="2" id="KW-1185">Reference proteome</keyword>
<dbReference type="WBParaSite" id="PDA_v2.g29362.t1">
    <property type="protein sequence ID" value="PDA_v2.g29362.t1"/>
    <property type="gene ID" value="PDA_v2.g29362"/>
</dbReference>
<dbReference type="Proteomes" id="UP000887578">
    <property type="component" value="Unplaced"/>
</dbReference>
<evidence type="ECO:0000313" key="2">
    <source>
        <dbReference type="Proteomes" id="UP000887578"/>
    </source>
</evidence>
<proteinExistence type="predicted"/>
<accession>A0A914QDJ2</accession>